<organism evidence="4 5">
    <name type="scientific">Thalassovita gelatinovora</name>
    <name type="common">Thalassobius gelatinovorus</name>
    <dbReference type="NCBI Taxonomy" id="53501"/>
    <lineage>
        <taxon>Bacteria</taxon>
        <taxon>Pseudomonadati</taxon>
        <taxon>Pseudomonadota</taxon>
        <taxon>Alphaproteobacteria</taxon>
        <taxon>Rhodobacterales</taxon>
        <taxon>Roseobacteraceae</taxon>
        <taxon>Thalassovita</taxon>
    </lineage>
</organism>
<name>A0A0P1G2D4_THAGE</name>
<sequence>MIRIISMTALLLSTAAAVAQTPFPVVDTAQNICYDNSEAITCPAEGAAFYGQDAQYRGTPANYTDNGDGTVTDNVTGLMWAKTPDLNGDGEILANDKLSYDAALAGAENFDLAGYNDWRLPTIKEMYSLMDFRGVDPSGYEGEDVSGLVPFIDRSYFDFAYGDTDAGERIIDSQMASSNLYVSGTNATNDATLFGVNFADGRIKGYGLKLRGRDKTFFVMYVRGDAGYGVNDFADHGDGTVIDASTGLMWSKTDSGIAMSWQDALAFAQTANTDAYLGHDDWRLPNIKELQGIVDYTRSPDTTDSPAIDPVFDSTEITNEADQLDYGAVWSSTTHSNWTKRPGNAGAYVNFGRAMGYMNGWTDVHGAGAQRSDPKTGDPADYPEGHGPQGDAIRIDNFVRLVRDAG</sequence>
<accession>A0A0P1G2D4</accession>
<gene>
    <name evidence="4" type="ORF">TG4357_03003</name>
</gene>
<feature type="domain" description="Lcl C-terminal" evidence="3">
    <location>
        <begin position="239"/>
        <end position="353"/>
    </location>
</feature>
<keyword evidence="5" id="KW-1185">Reference proteome</keyword>
<dbReference type="InterPro" id="IPR011460">
    <property type="entry name" value="Lcl_C"/>
</dbReference>
<feature type="region of interest" description="Disordered" evidence="1">
    <location>
        <begin position="365"/>
        <end position="391"/>
    </location>
</feature>
<evidence type="ECO:0000256" key="2">
    <source>
        <dbReference type="SAM" id="SignalP"/>
    </source>
</evidence>
<reference evidence="4 5" key="1">
    <citation type="submission" date="2015-09" db="EMBL/GenBank/DDBJ databases">
        <authorList>
            <consortium name="Swine Surveillance"/>
        </authorList>
    </citation>
    <scope>NUCLEOTIDE SEQUENCE [LARGE SCALE GENOMIC DNA]</scope>
    <source>
        <strain evidence="4 5">CECT 4357</strain>
    </source>
</reference>
<feature type="chain" id="PRO_5006063002" description="Lcl C-terminal domain-containing protein" evidence="2">
    <location>
        <begin position="20"/>
        <end position="406"/>
    </location>
</feature>
<evidence type="ECO:0000259" key="3">
    <source>
        <dbReference type="Pfam" id="PF07603"/>
    </source>
</evidence>
<protein>
    <recommendedName>
        <fullName evidence="3">Lcl C-terminal domain-containing protein</fullName>
    </recommendedName>
</protein>
<proteinExistence type="predicted"/>
<dbReference type="Pfam" id="PF07603">
    <property type="entry name" value="Lcl_C"/>
    <property type="match status" value="2"/>
</dbReference>
<evidence type="ECO:0000256" key="1">
    <source>
        <dbReference type="SAM" id="MobiDB-lite"/>
    </source>
</evidence>
<evidence type="ECO:0000313" key="4">
    <source>
        <dbReference type="EMBL" id="CUH67430.1"/>
    </source>
</evidence>
<dbReference type="EMBL" id="CYSA01000026">
    <property type="protein sequence ID" value="CUH67430.1"/>
    <property type="molecule type" value="Genomic_DNA"/>
</dbReference>
<keyword evidence="2" id="KW-0732">Signal</keyword>
<feature type="signal peptide" evidence="2">
    <location>
        <begin position="1"/>
        <end position="19"/>
    </location>
</feature>
<evidence type="ECO:0000313" key="5">
    <source>
        <dbReference type="Proteomes" id="UP000051587"/>
    </source>
</evidence>
<dbReference type="Proteomes" id="UP000051587">
    <property type="component" value="Unassembled WGS sequence"/>
</dbReference>
<dbReference type="STRING" id="53501.SAMN04488043_101256"/>
<dbReference type="PANTHER" id="PTHR35812">
    <property type="entry name" value="LIPOPROTEIN"/>
    <property type="match status" value="1"/>
</dbReference>
<dbReference type="AlphaFoldDB" id="A0A0P1G2D4"/>
<dbReference type="RefSeq" id="WP_082644158.1">
    <property type="nucleotide sequence ID" value="NZ_CP051181.1"/>
</dbReference>
<dbReference type="PANTHER" id="PTHR35812:SF1">
    <property type="entry name" value="LIPOPROTEIN"/>
    <property type="match status" value="1"/>
</dbReference>
<feature type="domain" description="Lcl C-terminal" evidence="3">
    <location>
        <begin position="69"/>
        <end position="223"/>
    </location>
</feature>